<evidence type="ECO:0000256" key="3">
    <source>
        <dbReference type="ARBA" id="ARBA00005792"/>
    </source>
</evidence>
<evidence type="ECO:0000256" key="8">
    <source>
        <dbReference type="ARBA" id="ARBA00022989"/>
    </source>
</evidence>
<dbReference type="InterPro" id="IPR003495">
    <property type="entry name" value="CobW/HypB/UreG_nucleotide-bd"/>
</dbReference>
<keyword evidence="8" id="KW-1133">Transmembrane helix</keyword>
<dbReference type="SUPFAM" id="SSF48452">
    <property type="entry name" value="TPR-like"/>
    <property type="match status" value="1"/>
</dbReference>
<evidence type="ECO:0000256" key="10">
    <source>
        <dbReference type="ARBA" id="ARBA00023136"/>
    </source>
</evidence>
<evidence type="ECO:0000256" key="4">
    <source>
        <dbReference type="ARBA" id="ARBA00022448"/>
    </source>
</evidence>
<evidence type="ECO:0000256" key="9">
    <source>
        <dbReference type="ARBA" id="ARBA00023128"/>
    </source>
</evidence>
<dbReference type="PANTHER" id="PTHR32409">
    <property type="entry name" value="MITOCHONDRIAL IMPORT RECEPTOR SUBUNIT TOM20-1-RELATED"/>
    <property type="match status" value="1"/>
</dbReference>
<dbReference type="Pfam" id="PF02492">
    <property type="entry name" value="cobW"/>
    <property type="match status" value="1"/>
</dbReference>
<evidence type="ECO:0000256" key="2">
    <source>
        <dbReference type="ARBA" id="ARBA00004572"/>
    </source>
</evidence>
<keyword evidence="4" id="KW-0813">Transport</keyword>
<dbReference type="InterPro" id="IPR010547">
    <property type="entry name" value="TOM20_imprt_rcpt"/>
</dbReference>
<evidence type="ECO:0000313" key="12">
    <source>
        <dbReference type="EMBL" id="KAF4367610.1"/>
    </source>
</evidence>
<keyword evidence="10" id="KW-0472">Membrane</keyword>
<sequence>MDAISKFEEALLIDPLKHEALWSLGNASTSYAFMTPNLDEAKPYFGSAYEFFQKALEETLMVSLVAARTTRAEDIITLNNGYLCCTVRGDLVRMISELVRGRKRNLIIM</sequence>
<dbReference type="PANTHER" id="PTHR32409:SF7">
    <property type="entry name" value="MITOCHONDRIAL IMPORT RECEPTOR SUBUNIT TOM20"/>
    <property type="match status" value="1"/>
</dbReference>
<evidence type="ECO:0000256" key="1">
    <source>
        <dbReference type="ARBA" id="ARBA00003450"/>
    </source>
</evidence>
<evidence type="ECO:0000259" key="11">
    <source>
        <dbReference type="Pfam" id="PF02492"/>
    </source>
</evidence>
<keyword evidence="6" id="KW-1000">Mitochondrion outer membrane</keyword>
<feature type="domain" description="CobW/HypB/UreG nucleotide-binding" evidence="11">
    <location>
        <begin position="70"/>
        <end position="106"/>
    </location>
</feature>
<comment type="caution">
    <text evidence="12">The sequence shown here is derived from an EMBL/GenBank/DDBJ whole genome shotgun (WGS) entry which is preliminary data.</text>
</comment>
<evidence type="ECO:0000313" key="13">
    <source>
        <dbReference type="Proteomes" id="UP000525078"/>
    </source>
</evidence>
<comment type="similarity">
    <text evidence="3">Belongs to the Tom20 family.</text>
</comment>
<keyword evidence="7" id="KW-0653">Protein transport</keyword>
<dbReference type="GO" id="GO:0045040">
    <property type="term" value="P:protein insertion into mitochondrial outer membrane"/>
    <property type="evidence" value="ECO:0007669"/>
    <property type="project" value="InterPro"/>
</dbReference>
<accession>A0A7J6FCW5</accession>
<name>A0A7J6FCW5_CANSA</name>
<dbReference type="GO" id="GO:0015031">
    <property type="term" value="P:protein transport"/>
    <property type="evidence" value="ECO:0007669"/>
    <property type="project" value="UniProtKB-KW"/>
</dbReference>
<dbReference type="EMBL" id="JAATIP010000142">
    <property type="protein sequence ID" value="KAF4367610.1"/>
    <property type="molecule type" value="Genomic_DNA"/>
</dbReference>
<evidence type="ECO:0000256" key="5">
    <source>
        <dbReference type="ARBA" id="ARBA00022692"/>
    </source>
</evidence>
<dbReference type="InterPro" id="IPR011990">
    <property type="entry name" value="TPR-like_helical_dom_sf"/>
</dbReference>
<dbReference type="AlphaFoldDB" id="A0A7J6FCW5"/>
<gene>
    <name evidence="12" type="ORF">F8388_011249</name>
</gene>
<evidence type="ECO:0000256" key="6">
    <source>
        <dbReference type="ARBA" id="ARBA00022787"/>
    </source>
</evidence>
<keyword evidence="9" id="KW-0496">Mitochondrion</keyword>
<protein>
    <recommendedName>
        <fullName evidence="11">CobW/HypB/UreG nucleotide-binding domain-containing protein</fullName>
    </recommendedName>
</protein>
<dbReference type="Pfam" id="PF06552">
    <property type="entry name" value="TOM20_plant"/>
    <property type="match status" value="1"/>
</dbReference>
<reference evidence="12 13" key="1">
    <citation type="journal article" date="2020" name="bioRxiv">
        <title>Sequence and annotation of 42 cannabis genomes reveals extensive copy number variation in cannabinoid synthesis and pathogen resistance genes.</title>
        <authorList>
            <person name="Mckernan K.J."/>
            <person name="Helbert Y."/>
            <person name="Kane L.T."/>
            <person name="Ebling H."/>
            <person name="Zhang L."/>
            <person name="Liu B."/>
            <person name="Eaton Z."/>
            <person name="Mclaughlin S."/>
            <person name="Kingan S."/>
            <person name="Baybayan P."/>
            <person name="Concepcion G."/>
            <person name="Jordan M."/>
            <person name="Riva A."/>
            <person name="Barbazuk W."/>
            <person name="Harkins T."/>
        </authorList>
    </citation>
    <scope>NUCLEOTIDE SEQUENCE [LARGE SCALE GENOMIC DNA]</scope>
    <source>
        <strain evidence="13">cv. Jamaican Lion 4</strain>
        <tissue evidence="12">Leaf</tissue>
    </source>
</reference>
<evidence type="ECO:0000256" key="7">
    <source>
        <dbReference type="ARBA" id="ARBA00022927"/>
    </source>
</evidence>
<dbReference type="GO" id="GO:0005742">
    <property type="term" value="C:mitochondrial outer membrane translocase complex"/>
    <property type="evidence" value="ECO:0007669"/>
    <property type="project" value="InterPro"/>
</dbReference>
<keyword evidence="5" id="KW-0812">Transmembrane</keyword>
<dbReference type="Gene3D" id="1.25.40.10">
    <property type="entry name" value="Tetratricopeptide repeat domain"/>
    <property type="match status" value="1"/>
</dbReference>
<dbReference type="Proteomes" id="UP000525078">
    <property type="component" value="Unassembled WGS sequence"/>
</dbReference>
<proteinExistence type="inferred from homology"/>
<comment type="function">
    <text evidence="1">Central component of the receptor complex responsible for the recognition and translocation of cytosolically synthesized mitochondrial preproteins. Together with TOM22 functions as the transit peptide receptor at the surface of the mitochondrion outer membrane and facilitates the movement of preproteins into the translocation pore.</text>
</comment>
<organism evidence="12 13">
    <name type="scientific">Cannabis sativa</name>
    <name type="common">Hemp</name>
    <name type="synonym">Marijuana</name>
    <dbReference type="NCBI Taxonomy" id="3483"/>
    <lineage>
        <taxon>Eukaryota</taxon>
        <taxon>Viridiplantae</taxon>
        <taxon>Streptophyta</taxon>
        <taxon>Embryophyta</taxon>
        <taxon>Tracheophyta</taxon>
        <taxon>Spermatophyta</taxon>
        <taxon>Magnoliopsida</taxon>
        <taxon>eudicotyledons</taxon>
        <taxon>Gunneridae</taxon>
        <taxon>Pentapetalae</taxon>
        <taxon>rosids</taxon>
        <taxon>fabids</taxon>
        <taxon>Rosales</taxon>
        <taxon>Cannabaceae</taxon>
        <taxon>Cannabis</taxon>
    </lineage>
</organism>
<comment type="subcellular location">
    <subcellularLocation>
        <location evidence="2">Mitochondrion outer membrane</location>
        <topology evidence="2">Single-pass membrane protein</topology>
    </subcellularLocation>
</comment>